<keyword evidence="5" id="KW-0472">Membrane</keyword>
<dbReference type="Proteomes" id="UP000436694">
    <property type="component" value="Unassembled WGS sequence"/>
</dbReference>
<gene>
    <name evidence="7" type="ORF">GG681_06275</name>
</gene>
<evidence type="ECO:0000259" key="6">
    <source>
        <dbReference type="Pfam" id="PF00535"/>
    </source>
</evidence>
<proteinExistence type="predicted"/>
<dbReference type="InterPro" id="IPR001173">
    <property type="entry name" value="Glyco_trans_2-like"/>
</dbReference>
<dbReference type="PANTHER" id="PTHR43646:SF2">
    <property type="entry name" value="GLYCOSYLTRANSFERASE 2-LIKE DOMAIN-CONTAINING PROTEIN"/>
    <property type="match status" value="1"/>
</dbReference>
<dbReference type="Gene3D" id="3.90.550.10">
    <property type="entry name" value="Spore Coat Polysaccharide Biosynthesis Protein SpsA, Chain A"/>
    <property type="match status" value="1"/>
</dbReference>
<keyword evidence="8" id="KW-1185">Reference proteome</keyword>
<dbReference type="RefSeq" id="WP_153546252.1">
    <property type="nucleotide sequence ID" value="NZ_WIXK01000003.1"/>
</dbReference>
<dbReference type="CDD" id="cd06423">
    <property type="entry name" value="CESA_like"/>
    <property type="match status" value="1"/>
</dbReference>
<evidence type="ECO:0000256" key="5">
    <source>
        <dbReference type="ARBA" id="ARBA00023136"/>
    </source>
</evidence>
<feature type="domain" description="Glycosyltransferase 2-like" evidence="6">
    <location>
        <begin position="5"/>
        <end position="136"/>
    </location>
</feature>
<name>A0A844AW72_9RHOB</name>
<dbReference type="SUPFAM" id="SSF53448">
    <property type="entry name" value="Nucleotide-diphospho-sugar transferases"/>
    <property type="match status" value="1"/>
</dbReference>
<dbReference type="EMBL" id="WIXK01000003">
    <property type="protein sequence ID" value="MQY42241.1"/>
    <property type="molecule type" value="Genomic_DNA"/>
</dbReference>
<dbReference type="PANTHER" id="PTHR43646">
    <property type="entry name" value="GLYCOSYLTRANSFERASE"/>
    <property type="match status" value="1"/>
</dbReference>
<dbReference type="AlphaFoldDB" id="A0A844AW72"/>
<comment type="caution">
    <text evidence="7">The sequence shown here is derived from an EMBL/GenBank/DDBJ whole genome shotgun (WGS) entry which is preliminary data.</text>
</comment>
<sequence>MKTMSILIPAHNEADEIAQCLDAVYRSNLPQDLRAEVLVLANGCSDQTAKIAREIPCPAGWDLNVLEIETGGKLNALNQGDRAAGGDILIYLDADVRISPDLLAELATLLDHTDPRYASGRPEVFCNTSAFSRAYGRLWVNLPFVTKGVPGFGVFAMNRTGRARWGDWPSIIADDTFARLMFSPHERHLAQAGYRWPLVSGLGNLIRVRRRQNAGVAEIEQKYPELLQNDDKSAPSRAEIVSLAVKKPLAFLAYAAVSLGVKTPLFRKGGYWARGR</sequence>
<keyword evidence="2" id="KW-1003">Cell membrane</keyword>
<dbReference type="GO" id="GO:0005886">
    <property type="term" value="C:plasma membrane"/>
    <property type="evidence" value="ECO:0007669"/>
    <property type="project" value="UniProtKB-SubCell"/>
</dbReference>
<organism evidence="7 8">
    <name type="scientific">Tritonibacter aquimaris</name>
    <dbReference type="NCBI Taxonomy" id="2663379"/>
    <lineage>
        <taxon>Bacteria</taxon>
        <taxon>Pseudomonadati</taxon>
        <taxon>Pseudomonadota</taxon>
        <taxon>Alphaproteobacteria</taxon>
        <taxon>Rhodobacterales</taxon>
        <taxon>Paracoccaceae</taxon>
        <taxon>Tritonibacter</taxon>
    </lineage>
</organism>
<dbReference type="GO" id="GO:0016757">
    <property type="term" value="F:glycosyltransferase activity"/>
    <property type="evidence" value="ECO:0007669"/>
    <property type="project" value="UniProtKB-KW"/>
</dbReference>
<evidence type="ECO:0000313" key="8">
    <source>
        <dbReference type="Proteomes" id="UP000436694"/>
    </source>
</evidence>
<comment type="subcellular location">
    <subcellularLocation>
        <location evidence="1">Cell membrane</location>
    </subcellularLocation>
</comment>
<evidence type="ECO:0000256" key="4">
    <source>
        <dbReference type="ARBA" id="ARBA00022679"/>
    </source>
</evidence>
<accession>A0A844AW72</accession>
<keyword evidence="3" id="KW-0328">Glycosyltransferase</keyword>
<dbReference type="InterPro" id="IPR029044">
    <property type="entry name" value="Nucleotide-diphossugar_trans"/>
</dbReference>
<evidence type="ECO:0000256" key="2">
    <source>
        <dbReference type="ARBA" id="ARBA00022475"/>
    </source>
</evidence>
<evidence type="ECO:0000256" key="3">
    <source>
        <dbReference type="ARBA" id="ARBA00022676"/>
    </source>
</evidence>
<evidence type="ECO:0000256" key="1">
    <source>
        <dbReference type="ARBA" id="ARBA00004236"/>
    </source>
</evidence>
<reference evidence="7 8" key="1">
    <citation type="submission" date="2019-10" db="EMBL/GenBank/DDBJ databases">
        <title>Epibacterium sp. nov., isolated from seawater.</title>
        <authorList>
            <person name="Zhang X."/>
            <person name="Li N."/>
        </authorList>
    </citation>
    <scope>NUCLEOTIDE SEQUENCE [LARGE SCALE GENOMIC DNA]</scope>
    <source>
        <strain evidence="7 8">SM1969</strain>
    </source>
</reference>
<dbReference type="Pfam" id="PF00535">
    <property type="entry name" value="Glycos_transf_2"/>
    <property type="match status" value="1"/>
</dbReference>
<keyword evidence="4 7" id="KW-0808">Transferase</keyword>
<evidence type="ECO:0000313" key="7">
    <source>
        <dbReference type="EMBL" id="MQY42241.1"/>
    </source>
</evidence>
<protein>
    <submittedName>
        <fullName evidence="7">Glycosyltransferase</fullName>
    </submittedName>
</protein>